<reference evidence="2" key="1">
    <citation type="journal article" date="2022" name="Int. J. Mol. Sci.">
        <title>Draft Genome of Tanacetum Coccineum: Genomic Comparison of Closely Related Tanacetum-Family Plants.</title>
        <authorList>
            <person name="Yamashiro T."/>
            <person name="Shiraishi A."/>
            <person name="Nakayama K."/>
            <person name="Satake H."/>
        </authorList>
    </citation>
    <scope>NUCLEOTIDE SEQUENCE</scope>
</reference>
<accession>A0ABQ5AHD5</accession>
<proteinExistence type="predicted"/>
<gene>
    <name evidence="2" type="ORF">Tco_0821693</name>
</gene>
<reference evidence="2" key="2">
    <citation type="submission" date="2022-01" db="EMBL/GenBank/DDBJ databases">
        <authorList>
            <person name="Yamashiro T."/>
            <person name="Shiraishi A."/>
            <person name="Satake H."/>
            <person name="Nakayama K."/>
        </authorList>
    </citation>
    <scope>NUCLEOTIDE SEQUENCE</scope>
</reference>
<feature type="region of interest" description="Disordered" evidence="1">
    <location>
        <begin position="85"/>
        <end position="126"/>
    </location>
</feature>
<evidence type="ECO:0008006" key="4">
    <source>
        <dbReference type="Google" id="ProtNLM"/>
    </source>
</evidence>
<organism evidence="2 3">
    <name type="scientific">Tanacetum coccineum</name>
    <dbReference type="NCBI Taxonomy" id="301880"/>
    <lineage>
        <taxon>Eukaryota</taxon>
        <taxon>Viridiplantae</taxon>
        <taxon>Streptophyta</taxon>
        <taxon>Embryophyta</taxon>
        <taxon>Tracheophyta</taxon>
        <taxon>Spermatophyta</taxon>
        <taxon>Magnoliopsida</taxon>
        <taxon>eudicotyledons</taxon>
        <taxon>Gunneridae</taxon>
        <taxon>Pentapetalae</taxon>
        <taxon>asterids</taxon>
        <taxon>campanulids</taxon>
        <taxon>Asterales</taxon>
        <taxon>Asteraceae</taxon>
        <taxon>Asteroideae</taxon>
        <taxon>Anthemideae</taxon>
        <taxon>Anthemidinae</taxon>
        <taxon>Tanacetum</taxon>
    </lineage>
</organism>
<keyword evidence="3" id="KW-1185">Reference proteome</keyword>
<dbReference type="Proteomes" id="UP001151760">
    <property type="component" value="Unassembled WGS sequence"/>
</dbReference>
<sequence length="304" mass="34722">MASQDARLSKFEADFKQQQSKMTNKIDTVLKAITDRITRALLSDTVKNPKLNDNSTSLVYSARSYLTEDPQCSAQIHSSINTITICPKQPVESQNNKPKEEEREGKDNPRNINTNPSLPPDPSVSFITEKDDGNVMFIEIYKKNDDSARRNPKKLDPREDPNRGVSNFIERVKGMHIFVGNFTYVLDFMIVEDISSIMDPRLSHVVLGKPFIEVSNMTHDLSSGVVRFSNGSEETAYKMPHKIEQYNSLSNLEKEHTKSVYLRNEEDKRRGVDYVMSKILGFYKECLELGPEYLTRLEDEGEVT</sequence>
<comment type="caution">
    <text evidence="2">The sequence shown here is derived from an EMBL/GenBank/DDBJ whole genome shotgun (WGS) entry which is preliminary data.</text>
</comment>
<feature type="compositionally biased region" description="Basic and acidic residues" evidence="1">
    <location>
        <begin position="97"/>
        <end position="109"/>
    </location>
</feature>
<name>A0ABQ5AHD5_9ASTR</name>
<evidence type="ECO:0000256" key="1">
    <source>
        <dbReference type="SAM" id="MobiDB-lite"/>
    </source>
</evidence>
<protein>
    <recommendedName>
        <fullName evidence="4">Protein kinase-like domain, concanavalin A-like lectin/glucanase domain protein</fullName>
    </recommendedName>
</protein>
<dbReference type="EMBL" id="BQNB010012202">
    <property type="protein sequence ID" value="GJT00524.1"/>
    <property type="molecule type" value="Genomic_DNA"/>
</dbReference>
<evidence type="ECO:0000313" key="2">
    <source>
        <dbReference type="EMBL" id="GJT00524.1"/>
    </source>
</evidence>
<evidence type="ECO:0000313" key="3">
    <source>
        <dbReference type="Proteomes" id="UP001151760"/>
    </source>
</evidence>